<reference evidence="1 2" key="1">
    <citation type="journal article" date="2020" name="bioRxiv">
        <title>Sequence and annotation of 42 cannabis genomes reveals extensive copy number variation in cannabinoid synthesis and pathogen resistance genes.</title>
        <authorList>
            <person name="Mckernan K.J."/>
            <person name="Helbert Y."/>
            <person name="Kane L.T."/>
            <person name="Ebling H."/>
            <person name="Zhang L."/>
            <person name="Liu B."/>
            <person name="Eaton Z."/>
            <person name="Mclaughlin S."/>
            <person name="Kingan S."/>
            <person name="Baybayan P."/>
            <person name="Concepcion G."/>
            <person name="Jordan M."/>
            <person name="Riva A."/>
            <person name="Barbazuk W."/>
            <person name="Harkins T."/>
        </authorList>
    </citation>
    <scope>NUCLEOTIDE SEQUENCE [LARGE SCALE GENOMIC DNA]</scope>
    <source>
        <strain evidence="2">cv. Jamaican Lion 4</strain>
        <tissue evidence="1">Leaf</tissue>
    </source>
</reference>
<dbReference type="EMBL" id="JAATIP010000382">
    <property type="protein sequence ID" value="KAF4349835.1"/>
    <property type="molecule type" value="Genomic_DNA"/>
</dbReference>
<proteinExistence type="predicted"/>
<comment type="caution">
    <text evidence="1">The sequence shown here is derived from an EMBL/GenBank/DDBJ whole genome shotgun (WGS) entry which is preliminary data.</text>
</comment>
<evidence type="ECO:0000313" key="1">
    <source>
        <dbReference type="EMBL" id="KAF4349835.1"/>
    </source>
</evidence>
<organism evidence="1 2">
    <name type="scientific">Cannabis sativa</name>
    <name type="common">Hemp</name>
    <name type="synonym">Marijuana</name>
    <dbReference type="NCBI Taxonomy" id="3483"/>
    <lineage>
        <taxon>Eukaryota</taxon>
        <taxon>Viridiplantae</taxon>
        <taxon>Streptophyta</taxon>
        <taxon>Embryophyta</taxon>
        <taxon>Tracheophyta</taxon>
        <taxon>Spermatophyta</taxon>
        <taxon>Magnoliopsida</taxon>
        <taxon>eudicotyledons</taxon>
        <taxon>Gunneridae</taxon>
        <taxon>Pentapetalae</taxon>
        <taxon>rosids</taxon>
        <taxon>fabids</taxon>
        <taxon>Rosales</taxon>
        <taxon>Cannabaceae</taxon>
        <taxon>Cannabis</taxon>
    </lineage>
</organism>
<dbReference type="Proteomes" id="UP000525078">
    <property type="component" value="Unassembled WGS sequence"/>
</dbReference>
<protein>
    <submittedName>
        <fullName evidence="1">Uncharacterized protein</fullName>
    </submittedName>
</protein>
<evidence type="ECO:0000313" key="2">
    <source>
        <dbReference type="Proteomes" id="UP000525078"/>
    </source>
</evidence>
<gene>
    <name evidence="1" type="ORF">F8388_021945</name>
</gene>
<accession>A0A7J6DUR3</accession>
<name>A0A7J6DUR3_CANSA</name>
<dbReference type="AlphaFoldDB" id="A0A7J6DUR3"/>
<sequence>MATSYSSCYLMATSTPDNEVPNASPIPKEAEKPPIEPITLPTAGEICCQDIWNNCDVRSVFSGVMAEFVYSVIFVS</sequence>